<dbReference type="GeneID" id="28856800"/>
<organism evidence="2 3">
    <name type="scientific">Pochonia chlamydosporia 170</name>
    <dbReference type="NCBI Taxonomy" id="1380566"/>
    <lineage>
        <taxon>Eukaryota</taxon>
        <taxon>Fungi</taxon>
        <taxon>Dikarya</taxon>
        <taxon>Ascomycota</taxon>
        <taxon>Pezizomycotina</taxon>
        <taxon>Sordariomycetes</taxon>
        <taxon>Hypocreomycetidae</taxon>
        <taxon>Hypocreales</taxon>
        <taxon>Clavicipitaceae</taxon>
        <taxon>Pochonia</taxon>
    </lineage>
</organism>
<evidence type="ECO:0000256" key="1">
    <source>
        <dbReference type="SAM" id="Phobius"/>
    </source>
</evidence>
<protein>
    <submittedName>
        <fullName evidence="2">Cupin, RmlC-type</fullName>
    </submittedName>
</protein>
<sequence>MEQVPKVIERSLPNGVRYDLTSPGYVTISLPPTSTWSSGLHWHESHTEYLKVVRGSIKVRVGTVERIVSATAANQPEIKVDKYVWHEWRRAELGGEEVVVIERTDPADGQKALFFWNLNGVILNVPKMMDEPSSFLSRCPNLIAQLLLTLLIELNLMVIFAHLDNVPAFFNLPNSRLRVGNLLPVGILVAMEWFVSHFILSMAALLGWLVGLHPVTRHYTPEQEFADWAQSREYGRKND</sequence>
<keyword evidence="1" id="KW-0472">Membrane</keyword>
<evidence type="ECO:0000313" key="3">
    <source>
        <dbReference type="Proteomes" id="UP000078397"/>
    </source>
</evidence>
<dbReference type="OrthoDB" id="504210at2759"/>
<dbReference type="Proteomes" id="UP000078397">
    <property type="component" value="Unassembled WGS sequence"/>
</dbReference>
<dbReference type="InterPro" id="IPR011051">
    <property type="entry name" value="RmlC_Cupin_sf"/>
</dbReference>
<proteinExistence type="predicted"/>
<dbReference type="CDD" id="cd02208">
    <property type="entry name" value="cupin_RmlC-like"/>
    <property type="match status" value="1"/>
</dbReference>
<dbReference type="InterPro" id="IPR014710">
    <property type="entry name" value="RmlC-like_jellyroll"/>
</dbReference>
<name>A0A179G2D5_METCM</name>
<dbReference type="Gene3D" id="2.60.120.10">
    <property type="entry name" value="Jelly Rolls"/>
    <property type="match status" value="1"/>
</dbReference>
<dbReference type="AlphaFoldDB" id="A0A179G2D5"/>
<dbReference type="KEGG" id="pchm:VFPPC_15053"/>
<accession>A0A179G2D5</accession>
<feature type="transmembrane region" description="Helical" evidence="1">
    <location>
        <begin position="183"/>
        <end position="210"/>
    </location>
</feature>
<dbReference type="EMBL" id="LSBJ02000001">
    <property type="protein sequence ID" value="OAQ72025.1"/>
    <property type="molecule type" value="Genomic_DNA"/>
</dbReference>
<comment type="caution">
    <text evidence="2">The sequence shown here is derived from an EMBL/GenBank/DDBJ whole genome shotgun (WGS) entry which is preliminary data.</text>
</comment>
<dbReference type="RefSeq" id="XP_018148108.1">
    <property type="nucleotide sequence ID" value="XM_018292806.1"/>
</dbReference>
<keyword evidence="3" id="KW-1185">Reference proteome</keyword>
<feature type="transmembrane region" description="Helical" evidence="1">
    <location>
        <begin position="142"/>
        <end position="163"/>
    </location>
</feature>
<evidence type="ECO:0000313" key="2">
    <source>
        <dbReference type="EMBL" id="OAQ72025.1"/>
    </source>
</evidence>
<keyword evidence="1" id="KW-0812">Transmembrane</keyword>
<dbReference type="SUPFAM" id="SSF51182">
    <property type="entry name" value="RmlC-like cupins"/>
    <property type="match status" value="1"/>
</dbReference>
<reference evidence="2 3" key="1">
    <citation type="journal article" date="2016" name="PLoS Pathog.">
        <title>Biosynthesis of antibiotic leucinostatins in bio-control fungus Purpureocillium lilacinum and their inhibition on phytophthora revealed by genome mining.</title>
        <authorList>
            <person name="Wang G."/>
            <person name="Liu Z."/>
            <person name="Lin R."/>
            <person name="Li E."/>
            <person name="Mao Z."/>
            <person name="Ling J."/>
            <person name="Yang Y."/>
            <person name="Yin W.B."/>
            <person name="Xie B."/>
        </authorList>
    </citation>
    <scope>NUCLEOTIDE SEQUENCE [LARGE SCALE GENOMIC DNA]</scope>
    <source>
        <strain evidence="2">170</strain>
    </source>
</reference>
<keyword evidence="1" id="KW-1133">Transmembrane helix</keyword>
<gene>
    <name evidence="2" type="ORF">VFPPC_15053</name>
</gene>